<feature type="compositionally biased region" description="Low complexity" evidence="1">
    <location>
        <begin position="387"/>
        <end position="411"/>
    </location>
</feature>
<feature type="compositionally biased region" description="Basic and acidic residues" evidence="1">
    <location>
        <begin position="527"/>
        <end position="537"/>
    </location>
</feature>
<feature type="compositionally biased region" description="Low complexity" evidence="1">
    <location>
        <begin position="573"/>
        <end position="589"/>
    </location>
</feature>
<dbReference type="AlphaFoldDB" id="A0A6A4WAU5"/>
<reference evidence="2 3" key="1">
    <citation type="submission" date="2019-07" db="EMBL/GenBank/DDBJ databases">
        <title>Draft genome assembly of a fouling barnacle, Amphibalanus amphitrite (Darwin, 1854): The first reference genome for Thecostraca.</title>
        <authorList>
            <person name="Kim W."/>
        </authorList>
    </citation>
    <scope>NUCLEOTIDE SEQUENCE [LARGE SCALE GENOMIC DNA]</scope>
    <source>
        <strain evidence="2">SNU_AA5</strain>
        <tissue evidence="2">Soma without cirri and trophi</tissue>
    </source>
</reference>
<evidence type="ECO:0000256" key="1">
    <source>
        <dbReference type="SAM" id="MobiDB-lite"/>
    </source>
</evidence>
<feature type="compositionally biased region" description="Acidic residues" evidence="1">
    <location>
        <begin position="770"/>
        <end position="788"/>
    </location>
</feature>
<name>A0A6A4WAU5_AMPAM</name>
<sequence>MAHLFQQGRPEPVGARTRQMSPLKTSRDGVERDVAVVRTESHAARFNSARALFESMAERRPAAGAGVERRQSAKGAQERSRSSALGGAASRSASAASRLDRVSRSPSPPPGEPRKLNGVGARKASVDSLLDSEPVAEAPVPARRLADPLRRAEVLASARCPDAARHDGPGPRGRQTRGLSRRRESVLSRVSEKSPEPTAADAKSASVPRVESTPVDVHPAHVKPDVKPEDSKPVHSERVTPDRTMDDGRGPAPAPERPLSASGLDEVPTRGPSCTDDASTSPARRHQHSRELVNRQRNWMAHFTGRRTDRSSVSPEGDGLDGGTRTPPAAATTGPARTAVRPAEKPYVDRSHKPTPQKLVQRPVVSLPKPQLSPVRGSSPPAGPAFVTSPPVVAPSAEASPSLASPALPSRTPAPPPARPEPAAPAAPVPAVRTEAPAPRPVAGPEPVPAAEERVQAPAAAERVPAPAAVHSVEESDRPAVSPRVVRGSSPSVRQAVGEAMLRLDMGPPAPPPTPALPIASLDSLESLDRVPSRDVEPPAARPTALPVASAPPASATSPLVSPSSDRVRIIQEEIIVVETRSGPSSPLASPRPPASPSGPQQRSGSLTGSPPASPKKTPRSPSPVAAPAVGDTSKPSVTVDRERQEGFASPPAADQMPVPAATVSQPQDEVVPSPRFPHGRRTGPAPFLRPARRVIAGRSWTPLEEEADGSPRLDDALVGSPGGEESSVRSPQSPELPDQLQEMPYDDTVFGAQMDQIQFGSSPVLLEEAWEGSYSEEPESMTPEEADQLLSTR</sequence>
<keyword evidence="3" id="KW-1185">Reference proteome</keyword>
<evidence type="ECO:0000313" key="2">
    <source>
        <dbReference type="EMBL" id="KAF0303705.1"/>
    </source>
</evidence>
<dbReference type="OrthoDB" id="62701at2759"/>
<feature type="region of interest" description="Disordered" evidence="1">
    <location>
        <begin position="59"/>
        <end position="745"/>
    </location>
</feature>
<protein>
    <submittedName>
        <fullName evidence="2">Uncharacterized protein</fullName>
    </submittedName>
</protein>
<feature type="region of interest" description="Disordered" evidence="1">
    <location>
        <begin position="1"/>
        <end position="32"/>
    </location>
</feature>
<feature type="compositionally biased region" description="Low complexity" evidence="1">
    <location>
        <begin position="543"/>
        <end position="565"/>
    </location>
</feature>
<feature type="compositionally biased region" description="Basic and acidic residues" evidence="1">
    <location>
        <begin position="342"/>
        <end position="352"/>
    </location>
</feature>
<feature type="compositionally biased region" description="Basic and acidic residues" evidence="1">
    <location>
        <begin position="218"/>
        <end position="249"/>
    </location>
</feature>
<feature type="compositionally biased region" description="Pro residues" evidence="1">
    <location>
        <begin position="412"/>
        <end position="428"/>
    </location>
</feature>
<organism evidence="2 3">
    <name type="scientific">Amphibalanus amphitrite</name>
    <name type="common">Striped barnacle</name>
    <name type="synonym">Balanus amphitrite</name>
    <dbReference type="NCBI Taxonomy" id="1232801"/>
    <lineage>
        <taxon>Eukaryota</taxon>
        <taxon>Metazoa</taxon>
        <taxon>Ecdysozoa</taxon>
        <taxon>Arthropoda</taxon>
        <taxon>Crustacea</taxon>
        <taxon>Multicrustacea</taxon>
        <taxon>Cirripedia</taxon>
        <taxon>Thoracica</taxon>
        <taxon>Thoracicalcarea</taxon>
        <taxon>Balanomorpha</taxon>
        <taxon>Balanoidea</taxon>
        <taxon>Balanidae</taxon>
        <taxon>Amphibalaninae</taxon>
        <taxon>Amphibalanus</taxon>
    </lineage>
</organism>
<feature type="compositionally biased region" description="Basic and acidic residues" evidence="1">
    <location>
        <begin position="59"/>
        <end position="81"/>
    </location>
</feature>
<feature type="compositionally biased region" description="Low complexity" evidence="1">
    <location>
        <begin position="323"/>
        <end position="341"/>
    </location>
</feature>
<feature type="region of interest" description="Disordered" evidence="1">
    <location>
        <begin position="770"/>
        <end position="794"/>
    </location>
</feature>
<feature type="compositionally biased region" description="Basic and acidic residues" evidence="1">
    <location>
        <begin position="144"/>
        <end position="153"/>
    </location>
</feature>
<evidence type="ECO:0000313" key="3">
    <source>
        <dbReference type="Proteomes" id="UP000440578"/>
    </source>
</evidence>
<gene>
    <name evidence="2" type="ORF">FJT64_024356</name>
</gene>
<feature type="compositionally biased region" description="Low complexity" evidence="1">
    <location>
        <begin position="479"/>
        <end position="494"/>
    </location>
</feature>
<feature type="compositionally biased region" description="Pro residues" evidence="1">
    <location>
        <begin position="438"/>
        <end position="448"/>
    </location>
</feature>
<comment type="caution">
    <text evidence="2">The sequence shown here is derived from an EMBL/GenBank/DDBJ whole genome shotgun (WGS) entry which is preliminary data.</text>
</comment>
<feature type="compositionally biased region" description="Low complexity" evidence="1">
    <location>
        <begin position="598"/>
        <end position="607"/>
    </location>
</feature>
<proteinExistence type="predicted"/>
<dbReference type="Proteomes" id="UP000440578">
    <property type="component" value="Unassembled WGS sequence"/>
</dbReference>
<accession>A0A6A4WAU5</accession>
<feature type="compositionally biased region" description="Low complexity" evidence="1">
    <location>
        <begin position="82"/>
        <end position="97"/>
    </location>
</feature>
<dbReference type="EMBL" id="VIIS01000921">
    <property type="protein sequence ID" value="KAF0303705.1"/>
    <property type="molecule type" value="Genomic_DNA"/>
</dbReference>
<feature type="compositionally biased region" description="Low complexity" evidence="1">
    <location>
        <begin position="456"/>
        <end position="470"/>
    </location>
</feature>
<feature type="compositionally biased region" description="Basic and acidic residues" evidence="1">
    <location>
        <begin position="181"/>
        <end position="195"/>
    </location>
</feature>